<keyword evidence="3" id="KW-1185">Reference proteome</keyword>
<dbReference type="EMBL" id="PGGS01000012">
    <property type="protein sequence ID" value="PNH12251.1"/>
    <property type="molecule type" value="Genomic_DNA"/>
</dbReference>
<dbReference type="Proteomes" id="UP000236333">
    <property type="component" value="Unassembled WGS sequence"/>
</dbReference>
<dbReference type="AlphaFoldDB" id="A0A2J8AIB0"/>
<organism evidence="2 3">
    <name type="scientific">Tetrabaena socialis</name>
    <dbReference type="NCBI Taxonomy" id="47790"/>
    <lineage>
        <taxon>Eukaryota</taxon>
        <taxon>Viridiplantae</taxon>
        <taxon>Chlorophyta</taxon>
        <taxon>core chlorophytes</taxon>
        <taxon>Chlorophyceae</taxon>
        <taxon>CS clade</taxon>
        <taxon>Chlamydomonadales</taxon>
        <taxon>Tetrabaenaceae</taxon>
        <taxon>Tetrabaena</taxon>
    </lineage>
</organism>
<dbReference type="OrthoDB" id="541471at2759"/>
<comment type="caution">
    <text evidence="2">The sequence shown here is derived from an EMBL/GenBank/DDBJ whole genome shotgun (WGS) entry which is preliminary data.</text>
</comment>
<feature type="region of interest" description="Disordered" evidence="1">
    <location>
        <begin position="1"/>
        <end position="29"/>
    </location>
</feature>
<evidence type="ECO:0000313" key="3">
    <source>
        <dbReference type="Proteomes" id="UP000236333"/>
    </source>
</evidence>
<dbReference type="InterPro" id="IPR011009">
    <property type="entry name" value="Kinase-like_dom_sf"/>
</dbReference>
<feature type="compositionally biased region" description="Basic and acidic residues" evidence="1">
    <location>
        <begin position="1"/>
        <end position="19"/>
    </location>
</feature>
<evidence type="ECO:0000256" key="1">
    <source>
        <dbReference type="SAM" id="MobiDB-lite"/>
    </source>
</evidence>
<gene>
    <name evidence="2" type="ORF">TSOC_000847</name>
</gene>
<dbReference type="SUPFAM" id="SSF56112">
    <property type="entry name" value="Protein kinase-like (PK-like)"/>
    <property type="match status" value="1"/>
</dbReference>
<sequence length="632" mass="72385">MADHREDLQLKEVEQRHEQEDLEAQQQEDLRRKRKLEELQLEEVQQRLKQAGLRLTKEELQLEEAKQRLEEAKQRLKHEDLEVKQRLEEAKQRLKHEDLEAKQRLEREEVELRLKEVELRLKEVELRLKEVELRLKKEELQLVGAKQRPEHEDLEAKKEAAKQRKLKELPTPSDLANVKTWLRVQTAAMPQFFFCFRPESNDRVALPVALLDATLDELVGLFADAMGGRGEPLSQQDCWLAFRMCEAMADGFTDERERETAFTDLLAAYIGFPIKKDHPNTSSNAETDGTILYHVPCQDRMLSLPVYIQEVKPEIGSSDPYFQGQRYYQLYLTDESSAAALSRTVLPVLFVELVGPHVRVSALASAEGAIVVCEPLTPFLHLFTMLNSQRHHMDRLARVFRALKQGVQRLLKQAAEATLATAPQPTDPAAAGREPYLRLPYLLRPGSGFENVRLLKPNSQLLYEADYAGKRVVVKFTFTQQHAVDVHEGWAAAGLAPVVFKRVSLACGLTMLVMELLGRGDNWIVFYDLDLEAKQLLCPAVREKLARAHDTIIVHGQKTVHADLRQANVMVKQEQDGELCEVRFLDFDWSGLVGKTLLPSFMRERVEGFGAGRQATQAYDLALWDHEMRDPE</sequence>
<proteinExistence type="predicted"/>
<evidence type="ECO:0000313" key="2">
    <source>
        <dbReference type="EMBL" id="PNH12251.1"/>
    </source>
</evidence>
<protein>
    <submittedName>
        <fullName evidence="2">Reticulocyte-binding protein 2 a</fullName>
    </submittedName>
</protein>
<accession>A0A2J8AIB0</accession>
<reference evidence="2 3" key="1">
    <citation type="journal article" date="2017" name="Mol. Biol. Evol.">
        <title>The 4-celled Tetrabaena socialis nuclear genome reveals the essential components for genetic control of cell number at the origin of multicellularity in the volvocine lineage.</title>
        <authorList>
            <person name="Featherston J."/>
            <person name="Arakaki Y."/>
            <person name="Hanschen E.R."/>
            <person name="Ferris P.J."/>
            <person name="Michod R.E."/>
            <person name="Olson B.J.S.C."/>
            <person name="Nozaki H."/>
            <person name="Durand P.M."/>
        </authorList>
    </citation>
    <scope>NUCLEOTIDE SEQUENCE [LARGE SCALE GENOMIC DNA]</scope>
    <source>
        <strain evidence="2 3">NIES-571</strain>
    </source>
</reference>
<name>A0A2J8AIB0_9CHLO</name>